<dbReference type="Proteomes" id="UP000033188">
    <property type="component" value="Chromosome 1"/>
</dbReference>
<dbReference type="VEuPathDB" id="PiroplasmaDB:BBBOND_0108720"/>
<dbReference type="OrthoDB" id="365048at2759"/>
<evidence type="ECO:0000313" key="2">
    <source>
        <dbReference type="EMBL" id="CDR94574.1"/>
    </source>
</evidence>
<feature type="region of interest" description="Disordered" evidence="1">
    <location>
        <begin position="106"/>
        <end position="126"/>
    </location>
</feature>
<evidence type="ECO:0000313" key="3">
    <source>
        <dbReference type="Proteomes" id="UP000033188"/>
    </source>
</evidence>
<organism evidence="2 3">
    <name type="scientific">Babesia bigemina</name>
    <dbReference type="NCBI Taxonomy" id="5866"/>
    <lineage>
        <taxon>Eukaryota</taxon>
        <taxon>Sar</taxon>
        <taxon>Alveolata</taxon>
        <taxon>Apicomplexa</taxon>
        <taxon>Aconoidasida</taxon>
        <taxon>Piroplasmida</taxon>
        <taxon>Babesiidae</taxon>
        <taxon>Babesia</taxon>
    </lineage>
</organism>
<dbReference type="RefSeq" id="XP_012766760.1">
    <property type="nucleotide sequence ID" value="XM_012911306.1"/>
</dbReference>
<name>A0A061D6K3_BABBI</name>
<dbReference type="KEGG" id="bbig:BBBOND_0108720"/>
<evidence type="ECO:0000256" key="1">
    <source>
        <dbReference type="SAM" id="MobiDB-lite"/>
    </source>
</evidence>
<dbReference type="AlphaFoldDB" id="A0A061D6K3"/>
<feature type="compositionally biased region" description="Low complexity" evidence="1">
    <location>
        <begin position="237"/>
        <end position="259"/>
    </location>
</feature>
<dbReference type="GeneID" id="24563115"/>
<protein>
    <submittedName>
        <fullName evidence="2">Uncharacterized protein</fullName>
    </submittedName>
</protein>
<feature type="region of interest" description="Disordered" evidence="1">
    <location>
        <begin position="236"/>
        <end position="288"/>
    </location>
</feature>
<reference evidence="3" key="1">
    <citation type="journal article" date="2014" name="Nucleic Acids Res.">
        <title>The evolutionary dynamics of variant antigen genes in Babesia reveal a history of genomic innovation underlying host-parasite interaction.</title>
        <authorList>
            <person name="Jackson A.P."/>
            <person name="Otto T.D."/>
            <person name="Darby A."/>
            <person name="Ramaprasad A."/>
            <person name="Xia D."/>
            <person name="Echaide I.E."/>
            <person name="Farber M."/>
            <person name="Gahlot S."/>
            <person name="Gamble J."/>
            <person name="Gupta D."/>
            <person name="Gupta Y."/>
            <person name="Jackson L."/>
            <person name="Malandrin L."/>
            <person name="Malas T.B."/>
            <person name="Moussa E."/>
            <person name="Nair M."/>
            <person name="Reid A.J."/>
            <person name="Sanders M."/>
            <person name="Sharma J."/>
            <person name="Tracey A."/>
            <person name="Quail M.A."/>
            <person name="Weir W."/>
            <person name="Wastling J.M."/>
            <person name="Hall N."/>
            <person name="Willadsen P."/>
            <person name="Lingelbach K."/>
            <person name="Shiels B."/>
            <person name="Tait A."/>
            <person name="Berriman M."/>
            <person name="Allred D.R."/>
            <person name="Pain A."/>
        </authorList>
    </citation>
    <scope>NUCLEOTIDE SEQUENCE [LARGE SCALE GENOMIC DNA]</scope>
    <source>
        <strain evidence="3">Bond</strain>
    </source>
</reference>
<gene>
    <name evidence="2" type="ORF">BBBOND_0108720</name>
</gene>
<proteinExistence type="predicted"/>
<accession>A0A061D6K3</accession>
<keyword evidence="3" id="KW-1185">Reference proteome</keyword>
<dbReference type="OMA" id="CWWHFER"/>
<dbReference type="EMBL" id="LK391707">
    <property type="protein sequence ID" value="CDR94574.1"/>
    <property type="molecule type" value="Genomic_DNA"/>
</dbReference>
<sequence>MDPAALAQLLGATSFKVSDAAADDGSTRDGRWAALSESSCSSRSSSCDGFLPLPVDLGIPNDATAGAVKADKEYREPRCWWHFERHFDYLVDRNLRPVMDYALGRSPAHSNKHARSRTSGTPYMPQSHAAAYSGSNGTALQVSLANLVRSYKLLWKELFGGYECVDNERLSTLQCGVDRDFQQLMDYATSAESPWVGALVEEVAAAAAPFAPSTANIPGDSQMHMSTATAPTGSLFSDSSASAPLSAASPSDPAEPALPVSGTTAKRQARLPPRYQRSHNAAARNAQHCPGYKRKESEMVALLRKRGFDPFFVFLDQLLCGLEGCRLGARYAYATDLLTSLLRLMPELIFLLIGPRTGGGEGVRKRCYFKRLITLISCFLKYVWTERQFSLPEIYRDASCGGVTPFYLLTGEKELETRHAKSAMTATLLHRLFALTRLIGEKCMEWVLLSCDGGLPARAIGQRLKRFVYLPLLSIKQVHELVIPLIGQFTCVHTSLVDFDYMQWVRLYLFPPPPVYRLRAELVALLRLCIATTRLSLRGCCRRLNEELCANSVAQSAQDCDEELLRQVFLLVTGLSFFLAPEFLSTCVRNPEYFLGSYFILLPHAQCGLQRLSIDTFAEREVYPLQEEVLGLLKSAVDGDMLSRDDLLGLNDFSPVRSTILRRILALAWHYASAPFIRDDEHGVPLRPVVAPLGDAKHGGNTCSGWCRTMTPYSVQCSVDFLGHMALTPLRFRLRRVSMRPVKCIFTTADELEAKVRAGEEFINHSRVAANDYVYIRGGVSRSNPIEMVCESDDVTRGGGKDCDLTKAQGHDTAELQRSGTLPTKRCTLACMLRLHAPAADLHRVDDLRQSVLLQCAGTLTRYMNKHSDPKIPYANSAEAAFGPLSPIWRSLVELLCSTKLQGQMPVRAGSGACAKREVFLGHPVDRDFL</sequence>